<organism evidence="1">
    <name type="scientific">Lepeophtheirus salmonis</name>
    <name type="common">Salmon louse</name>
    <name type="synonym">Caligus salmonis</name>
    <dbReference type="NCBI Taxonomy" id="72036"/>
    <lineage>
        <taxon>Eukaryota</taxon>
        <taxon>Metazoa</taxon>
        <taxon>Ecdysozoa</taxon>
        <taxon>Arthropoda</taxon>
        <taxon>Crustacea</taxon>
        <taxon>Multicrustacea</taxon>
        <taxon>Hexanauplia</taxon>
        <taxon>Copepoda</taxon>
        <taxon>Siphonostomatoida</taxon>
        <taxon>Caligidae</taxon>
        <taxon>Lepeophtheirus</taxon>
    </lineage>
</organism>
<protein>
    <submittedName>
        <fullName evidence="1">Uncharacterized protein</fullName>
    </submittedName>
</protein>
<reference evidence="1" key="1">
    <citation type="submission" date="2014-05" db="EMBL/GenBank/DDBJ databases">
        <authorList>
            <person name="Chronopoulou M."/>
        </authorList>
    </citation>
    <scope>NUCLEOTIDE SEQUENCE</scope>
    <source>
        <tissue evidence="1">Whole organism</tissue>
    </source>
</reference>
<sequence>MGSLLFIPKEFTSLSNIYKQSLMYTNQDLTLACDTKRQRVRLRIC</sequence>
<accession>A0A0K2VKE2</accession>
<dbReference type="EMBL" id="HACA01033562">
    <property type="protein sequence ID" value="CDW50923.1"/>
    <property type="molecule type" value="Transcribed_RNA"/>
</dbReference>
<name>A0A0K2VKE2_LEPSM</name>
<evidence type="ECO:0000313" key="1">
    <source>
        <dbReference type="EMBL" id="CDW50923.1"/>
    </source>
</evidence>
<proteinExistence type="predicted"/>
<dbReference type="AlphaFoldDB" id="A0A0K2VKE2"/>